<dbReference type="GO" id="GO:0009699">
    <property type="term" value="P:phenylpropanoid biosynthetic process"/>
    <property type="evidence" value="ECO:0007669"/>
    <property type="project" value="UniProtKB-ARBA"/>
</dbReference>
<name>A0A176W504_MARPO</name>
<evidence type="ECO:0000313" key="6">
    <source>
        <dbReference type="Proteomes" id="UP000077202"/>
    </source>
</evidence>
<dbReference type="InterPro" id="IPR044859">
    <property type="entry name" value="Allene_oxi_cyc_Dirigent"/>
</dbReference>
<evidence type="ECO:0000256" key="2">
    <source>
        <dbReference type="ARBA" id="ARBA00011738"/>
    </source>
</evidence>
<gene>
    <name evidence="5" type="ORF">AXG93_136s1220</name>
</gene>
<dbReference type="EMBL" id="LVLJ01001769">
    <property type="protein sequence ID" value="OAE28107.1"/>
    <property type="molecule type" value="Genomic_DNA"/>
</dbReference>
<keyword evidence="4" id="KW-0052">Apoplast</keyword>
<keyword evidence="3 4" id="KW-0964">Secreted</keyword>
<comment type="similarity">
    <text evidence="1 4">Belongs to the plant dirigent protein family.</text>
</comment>
<feature type="chain" id="PRO_5008191858" description="Dirigent protein" evidence="4">
    <location>
        <begin position="23"/>
        <end position="187"/>
    </location>
</feature>
<keyword evidence="6" id="KW-1185">Reference proteome</keyword>
<evidence type="ECO:0000256" key="1">
    <source>
        <dbReference type="ARBA" id="ARBA00010746"/>
    </source>
</evidence>
<dbReference type="AlphaFoldDB" id="A0A176W504"/>
<accession>A0A176W504</accession>
<comment type="subunit">
    <text evidence="2 4">Homodimer.</text>
</comment>
<protein>
    <recommendedName>
        <fullName evidence="4">Dirigent protein</fullName>
    </recommendedName>
</protein>
<evidence type="ECO:0000313" key="5">
    <source>
        <dbReference type="EMBL" id="OAE28107.1"/>
    </source>
</evidence>
<reference evidence="5" key="1">
    <citation type="submission" date="2016-03" db="EMBL/GenBank/DDBJ databases">
        <title>Mechanisms controlling the formation of the plant cell surface in tip-growing cells are functionally conserved among land plants.</title>
        <authorList>
            <person name="Honkanen S."/>
            <person name="Jones V.A."/>
            <person name="Morieri G."/>
            <person name="Champion C."/>
            <person name="Hetherington A.J."/>
            <person name="Kelly S."/>
            <person name="Saint-Marcoux D."/>
            <person name="Proust H."/>
            <person name="Prescott H."/>
            <person name="Dolan L."/>
        </authorList>
    </citation>
    <scope>NUCLEOTIDE SEQUENCE [LARGE SCALE GENOMIC DNA]</scope>
    <source>
        <tissue evidence="5">Whole gametophyte</tissue>
    </source>
</reference>
<sequence length="187" mass="20672">MVDTKVLLFACCLLLGSGVVQASKSYKFEFYQHMIEEVDTPTVFGPKTGFVGTGYVFNNPATVGQSISSRSIGRVSGLYFFSSEWVAENYNTVYFNATAGEFFSGEGTLYLRGLWFIYESSDPRGDYQELAIVGGTQKLRGAQGHVEFEKIHIPGSDALLFKDEVSIGQKVLKSVPRQGCHLFPFTT</sequence>
<dbReference type="Proteomes" id="UP000077202">
    <property type="component" value="Unassembled WGS sequence"/>
</dbReference>
<dbReference type="PANTHER" id="PTHR21495">
    <property type="entry name" value="NUCLEOPORIN-RELATED"/>
    <property type="match status" value="1"/>
</dbReference>
<proteinExistence type="inferred from homology"/>
<organism evidence="5 6">
    <name type="scientific">Marchantia polymorpha subsp. ruderalis</name>
    <dbReference type="NCBI Taxonomy" id="1480154"/>
    <lineage>
        <taxon>Eukaryota</taxon>
        <taxon>Viridiplantae</taxon>
        <taxon>Streptophyta</taxon>
        <taxon>Embryophyta</taxon>
        <taxon>Marchantiophyta</taxon>
        <taxon>Marchantiopsida</taxon>
        <taxon>Marchantiidae</taxon>
        <taxon>Marchantiales</taxon>
        <taxon>Marchantiaceae</taxon>
        <taxon>Marchantia</taxon>
    </lineage>
</organism>
<dbReference type="Pfam" id="PF03018">
    <property type="entry name" value="Dirigent"/>
    <property type="match status" value="1"/>
</dbReference>
<feature type="signal peptide" evidence="4">
    <location>
        <begin position="1"/>
        <end position="22"/>
    </location>
</feature>
<keyword evidence="4" id="KW-0732">Signal</keyword>
<dbReference type="GO" id="GO:0048046">
    <property type="term" value="C:apoplast"/>
    <property type="evidence" value="ECO:0007669"/>
    <property type="project" value="UniProtKB-SubCell"/>
</dbReference>
<dbReference type="InterPro" id="IPR004265">
    <property type="entry name" value="Dirigent"/>
</dbReference>
<evidence type="ECO:0000256" key="3">
    <source>
        <dbReference type="ARBA" id="ARBA00022525"/>
    </source>
</evidence>
<comment type="caution">
    <text evidence="5">The sequence shown here is derived from an EMBL/GenBank/DDBJ whole genome shotgun (WGS) entry which is preliminary data.</text>
</comment>
<comment type="subcellular location">
    <subcellularLocation>
        <location evidence="4">Secreted</location>
        <location evidence="4">Extracellular space</location>
        <location evidence="4">Apoplast</location>
    </subcellularLocation>
</comment>
<dbReference type="Gene3D" id="2.40.480.10">
    <property type="entry name" value="Allene oxide cyclase-like"/>
    <property type="match status" value="1"/>
</dbReference>
<evidence type="ECO:0000256" key="4">
    <source>
        <dbReference type="RuleBase" id="RU363099"/>
    </source>
</evidence>
<comment type="function">
    <text evidence="4">Dirigent proteins impart stereoselectivity on the phenoxy radical-coupling reaction, yielding optically active lignans from two molecules of coniferyl alcohol in the biosynthesis of lignans, flavonolignans, and alkaloids and thus plays a central role in plant secondary metabolism.</text>
</comment>